<dbReference type="InterPro" id="IPR011009">
    <property type="entry name" value="Kinase-like_dom_sf"/>
</dbReference>
<keyword evidence="4" id="KW-1185">Reference proteome</keyword>
<evidence type="ECO:0000313" key="3">
    <source>
        <dbReference type="EMBL" id="KAH3710891.1"/>
    </source>
</evidence>
<protein>
    <recommendedName>
        <fullName evidence="1">Serine-threonine/tyrosine-protein kinase catalytic domain-containing protein</fullName>
    </recommendedName>
</protein>
<reference evidence="2" key="1">
    <citation type="journal article" date="2019" name="bioRxiv">
        <title>The Genome of the Zebra Mussel, Dreissena polymorpha: A Resource for Invasive Species Research.</title>
        <authorList>
            <person name="McCartney M.A."/>
            <person name="Auch B."/>
            <person name="Kono T."/>
            <person name="Mallez S."/>
            <person name="Zhang Y."/>
            <person name="Obille A."/>
            <person name="Becker A."/>
            <person name="Abrahante J.E."/>
            <person name="Garbe J."/>
            <person name="Badalamenti J.P."/>
            <person name="Herman A."/>
            <person name="Mangelson H."/>
            <person name="Liachko I."/>
            <person name="Sullivan S."/>
            <person name="Sone E.D."/>
            <person name="Koren S."/>
            <person name="Silverstein K.A.T."/>
            <person name="Beckman K.B."/>
            <person name="Gohl D.M."/>
        </authorList>
    </citation>
    <scope>NUCLEOTIDE SEQUENCE</scope>
    <source>
        <strain evidence="2">Duluth1</strain>
        <tissue evidence="2">Whole animal</tissue>
    </source>
</reference>
<dbReference type="GO" id="GO:0051897">
    <property type="term" value="P:positive regulation of phosphatidylinositol 3-kinase/protein kinase B signal transduction"/>
    <property type="evidence" value="ECO:0007669"/>
    <property type="project" value="TreeGrafter"/>
</dbReference>
<proteinExistence type="predicted"/>
<dbReference type="PANTHER" id="PTHR24416">
    <property type="entry name" value="TYROSINE-PROTEIN KINASE RECEPTOR"/>
    <property type="match status" value="1"/>
</dbReference>
<dbReference type="GO" id="GO:0005886">
    <property type="term" value="C:plasma membrane"/>
    <property type="evidence" value="ECO:0007669"/>
    <property type="project" value="TreeGrafter"/>
</dbReference>
<evidence type="ECO:0000313" key="2">
    <source>
        <dbReference type="EMBL" id="KAH3710789.1"/>
    </source>
</evidence>
<accession>A0A9D3Z5W6</accession>
<feature type="domain" description="Serine-threonine/tyrosine-protein kinase catalytic" evidence="1">
    <location>
        <begin position="1"/>
        <end position="48"/>
    </location>
</feature>
<dbReference type="Gene3D" id="3.30.200.20">
    <property type="entry name" value="Phosphorylase Kinase, domain 1"/>
    <property type="match status" value="1"/>
</dbReference>
<sequence>MSQLKDPNIVRVLGVCIREEPLCMIVEYMKYGDLNQFLLDHVPESPMAEATHAKTLRYELFIKCR</sequence>
<dbReference type="Pfam" id="PF07714">
    <property type="entry name" value="PK_Tyr_Ser-Thr"/>
    <property type="match status" value="1"/>
</dbReference>
<organism evidence="2 4">
    <name type="scientific">Dreissena polymorpha</name>
    <name type="common">Zebra mussel</name>
    <name type="synonym">Mytilus polymorpha</name>
    <dbReference type="NCBI Taxonomy" id="45954"/>
    <lineage>
        <taxon>Eukaryota</taxon>
        <taxon>Metazoa</taxon>
        <taxon>Spiralia</taxon>
        <taxon>Lophotrochozoa</taxon>
        <taxon>Mollusca</taxon>
        <taxon>Bivalvia</taxon>
        <taxon>Autobranchia</taxon>
        <taxon>Heteroconchia</taxon>
        <taxon>Euheterodonta</taxon>
        <taxon>Imparidentia</taxon>
        <taxon>Neoheterodontei</taxon>
        <taxon>Myida</taxon>
        <taxon>Dreissenoidea</taxon>
        <taxon>Dreissenidae</taxon>
        <taxon>Dreissena</taxon>
    </lineage>
</organism>
<dbReference type="Proteomes" id="UP000828390">
    <property type="component" value="Unassembled WGS sequence"/>
</dbReference>
<dbReference type="GO" id="GO:0038062">
    <property type="term" value="F:protein tyrosine kinase collagen receptor activity"/>
    <property type="evidence" value="ECO:0007669"/>
    <property type="project" value="TreeGrafter"/>
</dbReference>
<dbReference type="GO" id="GO:0005518">
    <property type="term" value="F:collagen binding"/>
    <property type="evidence" value="ECO:0007669"/>
    <property type="project" value="TreeGrafter"/>
</dbReference>
<dbReference type="SUPFAM" id="SSF56112">
    <property type="entry name" value="Protein kinase-like (PK-like)"/>
    <property type="match status" value="1"/>
</dbReference>
<dbReference type="InterPro" id="IPR001245">
    <property type="entry name" value="Ser-Thr/Tyr_kinase_cat_dom"/>
</dbReference>
<gene>
    <name evidence="2" type="ORF">DPMN_070284</name>
    <name evidence="3" type="ORF">DPMN_070387</name>
</gene>
<dbReference type="EMBL" id="JAIWYP010000014">
    <property type="protein sequence ID" value="KAH3710891.1"/>
    <property type="molecule type" value="Genomic_DNA"/>
</dbReference>
<dbReference type="PANTHER" id="PTHR24416:SF634">
    <property type="entry name" value="DISCOIDIN DOMAIN-CONTAINING RECEPTOR TYROSINE KINASE B"/>
    <property type="match status" value="1"/>
</dbReference>
<comment type="caution">
    <text evidence="2">The sequence shown here is derived from an EMBL/GenBank/DDBJ whole genome shotgun (WGS) entry which is preliminary data.</text>
</comment>
<evidence type="ECO:0000259" key="1">
    <source>
        <dbReference type="Pfam" id="PF07714"/>
    </source>
</evidence>
<dbReference type="GO" id="GO:0043235">
    <property type="term" value="C:receptor complex"/>
    <property type="evidence" value="ECO:0007669"/>
    <property type="project" value="TreeGrafter"/>
</dbReference>
<dbReference type="InterPro" id="IPR050122">
    <property type="entry name" value="RTK"/>
</dbReference>
<reference evidence="2" key="2">
    <citation type="submission" date="2020-11" db="EMBL/GenBank/DDBJ databases">
        <authorList>
            <person name="McCartney M.A."/>
            <person name="Auch B."/>
            <person name="Kono T."/>
            <person name="Mallez S."/>
            <person name="Becker A."/>
            <person name="Gohl D.M."/>
            <person name="Silverstein K.A.T."/>
            <person name="Koren S."/>
            <person name="Bechman K.B."/>
            <person name="Herman A."/>
            <person name="Abrahante J.E."/>
            <person name="Garbe J."/>
        </authorList>
    </citation>
    <scope>NUCLEOTIDE SEQUENCE</scope>
    <source>
        <strain evidence="2">Duluth1</strain>
        <tissue evidence="2">Whole animal</tissue>
    </source>
</reference>
<evidence type="ECO:0000313" key="4">
    <source>
        <dbReference type="Proteomes" id="UP000828390"/>
    </source>
</evidence>
<dbReference type="GO" id="GO:0010976">
    <property type="term" value="P:positive regulation of neuron projection development"/>
    <property type="evidence" value="ECO:0007669"/>
    <property type="project" value="TreeGrafter"/>
</dbReference>
<dbReference type="EMBL" id="JAIWYP010000014">
    <property type="protein sequence ID" value="KAH3710789.1"/>
    <property type="molecule type" value="Genomic_DNA"/>
</dbReference>
<dbReference type="AlphaFoldDB" id="A0A9D3Z5W6"/>
<name>A0A9D3Z5W6_DREPO</name>